<keyword evidence="6" id="KW-0808">Transferase</keyword>
<dbReference type="InterPro" id="IPR022066">
    <property type="entry name" value="PdtaS_GAF"/>
</dbReference>
<dbReference type="Gene3D" id="3.40.50.2300">
    <property type="match status" value="1"/>
</dbReference>
<proteinExistence type="predicted"/>
<feature type="compositionally biased region" description="Basic and acidic residues" evidence="4">
    <location>
        <begin position="343"/>
        <end position="355"/>
    </location>
</feature>
<dbReference type="InterPro" id="IPR011006">
    <property type="entry name" value="CheY-like_superfamily"/>
</dbReference>
<reference evidence="6" key="2">
    <citation type="submission" date="2021-04" db="EMBL/GenBank/DDBJ databases">
        <authorList>
            <person name="Gilroy R."/>
        </authorList>
    </citation>
    <scope>NUCLEOTIDE SEQUENCE</scope>
    <source>
        <strain evidence="6">ChiGjej4B4-12881</strain>
    </source>
</reference>
<dbReference type="Proteomes" id="UP000886780">
    <property type="component" value="Unassembled WGS sequence"/>
</dbReference>
<dbReference type="SUPFAM" id="SSF52172">
    <property type="entry name" value="CheY-like"/>
    <property type="match status" value="1"/>
</dbReference>
<evidence type="ECO:0000256" key="4">
    <source>
        <dbReference type="SAM" id="MobiDB-lite"/>
    </source>
</evidence>
<evidence type="ECO:0000259" key="5">
    <source>
        <dbReference type="PROSITE" id="PS50110"/>
    </source>
</evidence>
<dbReference type="GO" id="GO:0016301">
    <property type="term" value="F:kinase activity"/>
    <property type="evidence" value="ECO:0007669"/>
    <property type="project" value="UniProtKB-KW"/>
</dbReference>
<evidence type="ECO:0000256" key="2">
    <source>
        <dbReference type="ARBA" id="ARBA00024867"/>
    </source>
</evidence>
<dbReference type="AlphaFoldDB" id="A0A9D1W3G8"/>
<evidence type="ECO:0000313" key="7">
    <source>
        <dbReference type="Proteomes" id="UP000886780"/>
    </source>
</evidence>
<reference evidence="6" key="1">
    <citation type="journal article" date="2021" name="PeerJ">
        <title>Extensive microbial diversity within the chicken gut microbiome revealed by metagenomics and culture.</title>
        <authorList>
            <person name="Gilroy R."/>
            <person name="Ravi A."/>
            <person name="Getino M."/>
            <person name="Pursley I."/>
            <person name="Horton D.L."/>
            <person name="Alikhan N.F."/>
            <person name="Baker D."/>
            <person name="Gharbi K."/>
            <person name="Hall N."/>
            <person name="Watson M."/>
            <person name="Adriaenssens E.M."/>
            <person name="Foster-Nyarko E."/>
            <person name="Jarju S."/>
            <person name="Secka A."/>
            <person name="Antonio M."/>
            <person name="Oren A."/>
            <person name="Chaudhuri R.R."/>
            <person name="La Ragione R."/>
            <person name="Hildebrand F."/>
            <person name="Pallen M.J."/>
        </authorList>
    </citation>
    <scope>NUCLEOTIDE SEQUENCE</scope>
    <source>
        <strain evidence="6">ChiGjej4B4-12881</strain>
    </source>
</reference>
<keyword evidence="6" id="KW-0418">Kinase</keyword>
<dbReference type="PROSITE" id="PS50110">
    <property type="entry name" value="RESPONSE_REGULATORY"/>
    <property type="match status" value="1"/>
</dbReference>
<dbReference type="GO" id="GO:0000160">
    <property type="term" value="P:phosphorelay signal transduction system"/>
    <property type="evidence" value="ECO:0007669"/>
    <property type="project" value="InterPro"/>
</dbReference>
<evidence type="ECO:0000256" key="1">
    <source>
        <dbReference type="ARBA" id="ARBA00018672"/>
    </source>
</evidence>
<feature type="region of interest" description="Disordered" evidence="4">
    <location>
        <begin position="343"/>
        <end position="389"/>
    </location>
</feature>
<dbReference type="EMBL" id="DXEU01000081">
    <property type="protein sequence ID" value="HIX52086.1"/>
    <property type="molecule type" value="Genomic_DNA"/>
</dbReference>
<evidence type="ECO:0000313" key="6">
    <source>
        <dbReference type="EMBL" id="HIX52086.1"/>
    </source>
</evidence>
<dbReference type="Gene3D" id="3.30.450.20">
    <property type="entry name" value="PAS domain"/>
    <property type="match status" value="1"/>
</dbReference>
<evidence type="ECO:0000256" key="3">
    <source>
        <dbReference type="PROSITE-ProRule" id="PRU00169"/>
    </source>
</evidence>
<feature type="domain" description="Response regulatory" evidence="5">
    <location>
        <begin position="1"/>
        <end position="67"/>
    </location>
</feature>
<dbReference type="Pfam" id="PF00072">
    <property type="entry name" value="Response_reg"/>
    <property type="match status" value="1"/>
</dbReference>
<accession>A0A9D1W3G8</accession>
<name>A0A9D1W3G8_9FIRM</name>
<feature type="modified residue" description="4-aspartylphosphate" evidence="3">
    <location>
        <position position="2"/>
    </location>
</feature>
<protein>
    <recommendedName>
        <fullName evidence="1">Stage 0 sporulation protein A homolog</fullName>
    </recommendedName>
</protein>
<dbReference type="Gene3D" id="3.30.450.280">
    <property type="entry name" value="GAF domain"/>
    <property type="match status" value="1"/>
</dbReference>
<keyword evidence="3" id="KW-0597">Phosphoprotein</keyword>
<sequence>MDINMPVMTGLEAARVIREESLAGFVVVLTAYRDKEIAEQAVDLDVMGYVVKPVDEDTLIPAVRIAEKKYLQLEELVRTYTDLSESDIRLLLDVSHGLPFIGNLESGDTYINVLTRDGRSMVVAQYRHPDCDLYKRDIIGEMERREDEPAVYRALEHGTSGRGLIGIIDSGKTVVRHTVSPIFNEQRKVIGSLTYEYLNPDSDTEPIRLVSAEGEMPPFAKKMDKVISSLQDGFLIFDERGICTLSNGRTEELYREIGCTGGVTGKSYRELRLEGQPEWEEIAAGGTLRNEIQIGRYVFDETISAVQENGISQGIVIILRDKTRIRQLEDEIEYRAALVREVHHRADPQHERDLRPAGPHGRRAGGRGADALPDHRRGSGGIRLRRQPD</sequence>
<comment type="caution">
    <text evidence="6">The sequence shown here is derived from an EMBL/GenBank/DDBJ whole genome shotgun (WGS) entry which is preliminary data.</text>
</comment>
<organism evidence="6 7">
    <name type="scientific">Candidatus Lachnoclostridium stercoripullorum</name>
    <dbReference type="NCBI Taxonomy" id="2838635"/>
    <lineage>
        <taxon>Bacteria</taxon>
        <taxon>Bacillati</taxon>
        <taxon>Bacillota</taxon>
        <taxon>Clostridia</taxon>
        <taxon>Lachnospirales</taxon>
        <taxon>Lachnospiraceae</taxon>
    </lineage>
</organism>
<comment type="function">
    <text evidence="2">May play the central regulatory role in sporulation. It may be an element of the effector pathway responsible for the activation of sporulation genes in response to nutritional stress. Spo0A may act in concert with spo0H (a sigma factor) to control the expression of some genes that are critical to the sporulation process.</text>
</comment>
<dbReference type="InterPro" id="IPR001789">
    <property type="entry name" value="Sig_transdc_resp-reg_receiver"/>
</dbReference>
<gene>
    <name evidence="6" type="ORF">IAA28_04705</name>
</gene>
<dbReference type="InterPro" id="IPR038424">
    <property type="entry name" value="H_kinase_PdtaS_GAF_sf"/>
</dbReference>
<dbReference type="Pfam" id="PF12282">
    <property type="entry name" value="GAF_PdtaS"/>
    <property type="match status" value="1"/>
</dbReference>